<feature type="compositionally biased region" description="Polar residues" evidence="5">
    <location>
        <begin position="321"/>
        <end position="332"/>
    </location>
</feature>
<evidence type="ECO:0000259" key="6">
    <source>
        <dbReference type="PROSITE" id="PS50089"/>
    </source>
</evidence>
<dbReference type="Proteomes" id="UP000469890">
    <property type="component" value="Unassembled WGS sequence"/>
</dbReference>
<feature type="region of interest" description="Disordered" evidence="5">
    <location>
        <begin position="484"/>
        <end position="507"/>
    </location>
</feature>
<gene>
    <name evidence="7" type="ORF">FB192DRAFT_1132925</name>
</gene>
<dbReference type="EMBL" id="JAAECE010000006">
    <property type="protein sequence ID" value="KAF1799354.1"/>
    <property type="molecule type" value="Genomic_DNA"/>
</dbReference>
<dbReference type="Pfam" id="PF13639">
    <property type="entry name" value="zf-RING_2"/>
    <property type="match status" value="1"/>
</dbReference>
<evidence type="ECO:0000313" key="8">
    <source>
        <dbReference type="Proteomes" id="UP000469890"/>
    </source>
</evidence>
<sequence>MKKAAKRRSCKSSFLKSTCIVYNALAREQAQDDANFSSFEGEEEDDDEETLEERCLFEQLSSMYNHPIARNFTSSSTHPFTASSRADTPTVFRELLAERLHRNVEEEEEEEEEEEDQDEDEEEADDTDQDQDIISYDVRFELRTMNEDNELEQPHADGTWETSVAAAPAEPETESLFHLPFARFGRLLDAMYSYRSDDESDEGDGEYHRRSFLDNLADILSDYTSEVRQRHASTTPSATVDTIVKSLEKSCLDASDPLVHDECIICQEVYGTSIEIFHLPCQHKYHGVCITKWFSVNTSCPICRHPADKEQQQQQQQQQQHARQSNPTSPSITIDGFSSPPSSTSSMPSGSSSFVSTVQEDTEDRFRWSAMRNVPGESAPSFVSTDSDQSEDVVLDVWQNSDTEASQHEQQEDHEEEHDTDSDDDDDIVRSFESSIAYILSPRPLNTILRGNADASRNRRRDDVYSPVNNVGFYMADLHHTTRSPQSRWDISHAHNDDDDDDDDPMLVDWVYNSSMDEVD</sequence>
<evidence type="ECO:0000313" key="7">
    <source>
        <dbReference type="EMBL" id="KAF1799354.1"/>
    </source>
</evidence>
<evidence type="ECO:0000256" key="5">
    <source>
        <dbReference type="SAM" id="MobiDB-lite"/>
    </source>
</evidence>
<evidence type="ECO:0000256" key="4">
    <source>
        <dbReference type="PROSITE-ProRule" id="PRU00175"/>
    </source>
</evidence>
<evidence type="ECO:0000256" key="2">
    <source>
        <dbReference type="ARBA" id="ARBA00022771"/>
    </source>
</evidence>
<feature type="domain" description="RING-type" evidence="6">
    <location>
        <begin position="263"/>
        <end position="304"/>
    </location>
</feature>
<protein>
    <recommendedName>
        <fullName evidence="6">RING-type domain-containing protein</fullName>
    </recommendedName>
</protein>
<dbReference type="GO" id="GO:0005634">
    <property type="term" value="C:nucleus"/>
    <property type="evidence" value="ECO:0007669"/>
    <property type="project" value="TreeGrafter"/>
</dbReference>
<reference evidence="7 8" key="1">
    <citation type="submission" date="2019-09" db="EMBL/GenBank/DDBJ databases">
        <authorList>
            <consortium name="DOE Joint Genome Institute"/>
            <person name="Mondo S.J."/>
            <person name="Navarro-Mendoza M.I."/>
            <person name="Perez-Arques C."/>
            <person name="Panchal S."/>
            <person name="Nicolas F.E."/>
            <person name="Ganguly P."/>
            <person name="Pangilinan J."/>
            <person name="Grigoriev I."/>
            <person name="Heitman J."/>
            <person name="Sanya K."/>
            <person name="Garre V."/>
        </authorList>
    </citation>
    <scope>NUCLEOTIDE SEQUENCE [LARGE SCALE GENOMIC DNA]</scope>
    <source>
        <strain evidence="7 8">MU402</strain>
    </source>
</reference>
<feature type="region of interest" description="Disordered" evidence="5">
    <location>
        <begin position="403"/>
        <end position="427"/>
    </location>
</feature>
<feature type="compositionally biased region" description="Low complexity" evidence="5">
    <location>
        <begin position="336"/>
        <end position="358"/>
    </location>
</feature>
<dbReference type="PANTHER" id="PTHR45931:SF3">
    <property type="entry name" value="RING ZINC FINGER-CONTAINING PROTEIN"/>
    <property type="match status" value="1"/>
</dbReference>
<dbReference type="PROSITE" id="PS50089">
    <property type="entry name" value="ZF_RING_2"/>
    <property type="match status" value="1"/>
</dbReference>
<dbReference type="SMART" id="SM00184">
    <property type="entry name" value="RING"/>
    <property type="match status" value="1"/>
</dbReference>
<evidence type="ECO:0000256" key="1">
    <source>
        <dbReference type="ARBA" id="ARBA00022723"/>
    </source>
</evidence>
<feature type="compositionally biased region" description="Acidic residues" evidence="5">
    <location>
        <begin position="105"/>
        <end position="131"/>
    </location>
</feature>
<dbReference type="GO" id="GO:0061630">
    <property type="term" value="F:ubiquitin protein ligase activity"/>
    <property type="evidence" value="ECO:0007669"/>
    <property type="project" value="TreeGrafter"/>
</dbReference>
<comment type="caution">
    <text evidence="7">The sequence shown here is derived from an EMBL/GenBank/DDBJ whole genome shotgun (WGS) entry which is preliminary data.</text>
</comment>
<keyword evidence="3" id="KW-0862">Zinc</keyword>
<dbReference type="Gene3D" id="3.30.40.10">
    <property type="entry name" value="Zinc/RING finger domain, C3HC4 (zinc finger)"/>
    <property type="match status" value="1"/>
</dbReference>
<feature type="compositionally biased region" description="Acidic residues" evidence="5">
    <location>
        <begin position="497"/>
        <end position="506"/>
    </location>
</feature>
<dbReference type="AlphaFoldDB" id="A0A8H4EZD1"/>
<feature type="compositionally biased region" description="Acidic residues" evidence="5">
    <location>
        <begin position="40"/>
        <end position="51"/>
    </location>
</feature>
<feature type="compositionally biased region" description="Acidic residues" evidence="5">
    <location>
        <begin position="412"/>
        <end position="427"/>
    </location>
</feature>
<name>A0A8H4EZD1_MUCCL</name>
<accession>A0A8H4EZD1</accession>
<dbReference type="PANTHER" id="PTHR45931">
    <property type="entry name" value="SI:CH211-59O9.10"/>
    <property type="match status" value="1"/>
</dbReference>
<dbReference type="GO" id="GO:0006511">
    <property type="term" value="P:ubiquitin-dependent protein catabolic process"/>
    <property type="evidence" value="ECO:0007669"/>
    <property type="project" value="TreeGrafter"/>
</dbReference>
<dbReference type="InterPro" id="IPR001841">
    <property type="entry name" value="Znf_RING"/>
</dbReference>
<organism evidence="7 8">
    <name type="scientific">Mucor circinelloides f. lusitanicus</name>
    <name type="common">Mucor racemosus var. lusitanicus</name>
    <dbReference type="NCBI Taxonomy" id="29924"/>
    <lineage>
        <taxon>Eukaryota</taxon>
        <taxon>Fungi</taxon>
        <taxon>Fungi incertae sedis</taxon>
        <taxon>Mucoromycota</taxon>
        <taxon>Mucoromycotina</taxon>
        <taxon>Mucoromycetes</taxon>
        <taxon>Mucorales</taxon>
        <taxon>Mucorineae</taxon>
        <taxon>Mucoraceae</taxon>
        <taxon>Mucor</taxon>
    </lineage>
</organism>
<keyword evidence="2 4" id="KW-0863">Zinc-finger</keyword>
<feature type="region of interest" description="Disordered" evidence="5">
    <location>
        <begin position="311"/>
        <end position="360"/>
    </location>
</feature>
<proteinExistence type="predicted"/>
<dbReference type="GO" id="GO:0008270">
    <property type="term" value="F:zinc ion binding"/>
    <property type="evidence" value="ECO:0007669"/>
    <property type="project" value="UniProtKB-KW"/>
</dbReference>
<feature type="region of interest" description="Disordered" evidence="5">
    <location>
        <begin position="31"/>
        <end position="51"/>
    </location>
</feature>
<feature type="region of interest" description="Disordered" evidence="5">
    <location>
        <begin position="101"/>
        <end position="131"/>
    </location>
</feature>
<evidence type="ECO:0000256" key="3">
    <source>
        <dbReference type="ARBA" id="ARBA00022833"/>
    </source>
</evidence>
<dbReference type="SUPFAM" id="SSF57850">
    <property type="entry name" value="RING/U-box"/>
    <property type="match status" value="1"/>
</dbReference>
<keyword evidence="1" id="KW-0479">Metal-binding</keyword>
<dbReference type="InterPro" id="IPR051834">
    <property type="entry name" value="RING_finger_E3_ligase"/>
</dbReference>
<dbReference type="InterPro" id="IPR013083">
    <property type="entry name" value="Znf_RING/FYVE/PHD"/>
</dbReference>